<comment type="similarity">
    <text evidence="4">Belongs to the YTHDF family.</text>
</comment>
<dbReference type="GO" id="GO:0005737">
    <property type="term" value="C:cytoplasm"/>
    <property type="evidence" value="ECO:0007669"/>
    <property type="project" value="UniProtKB-SubCell"/>
</dbReference>
<protein>
    <recommendedName>
        <fullName evidence="4">YTH domain-containing family protein</fullName>
    </recommendedName>
</protein>
<dbReference type="PANTHER" id="PTHR12357">
    <property type="entry name" value="YTH YT521-B HOMOLOGY DOMAIN-CONTAINING"/>
    <property type="match status" value="1"/>
</dbReference>
<dbReference type="InterPro" id="IPR045168">
    <property type="entry name" value="YTH_prot"/>
</dbReference>
<feature type="region of interest" description="Disordered" evidence="5">
    <location>
        <begin position="628"/>
        <end position="650"/>
    </location>
</feature>
<dbReference type="GO" id="GO:0061157">
    <property type="term" value="P:mRNA destabilization"/>
    <property type="evidence" value="ECO:0007669"/>
    <property type="project" value="TreeGrafter"/>
</dbReference>
<dbReference type="PROSITE" id="PS50882">
    <property type="entry name" value="YTH"/>
    <property type="match status" value="1"/>
</dbReference>
<dbReference type="GO" id="GO:1990247">
    <property type="term" value="F:N6-methyladenosine-containing RNA reader activity"/>
    <property type="evidence" value="ECO:0007669"/>
    <property type="project" value="UniProtKB-UniRule"/>
</dbReference>
<keyword evidence="2" id="KW-0963">Cytoplasm</keyword>
<dbReference type="PANTHER" id="PTHR12357:SF99">
    <property type="entry name" value="YTH DOMAIN-CONTAINING PROTEIN ECT2-RELATED"/>
    <property type="match status" value="1"/>
</dbReference>
<dbReference type="OMA" id="MYGQCGN"/>
<evidence type="ECO:0000256" key="1">
    <source>
        <dbReference type="ARBA" id="ARBA00004496"/>
    </source>
</evidence>
<dbReference type="EnsemblPlants" id="Kaladp0074s0060.1.v1.1">
    <property type="protein sequence ID" value="Kaladp0074s0060.1.v1.1"/>
    <property type="gene ID" value="Kaladp0074s0060.v1.1"/>
</dbReference>
<dbReference type="Pfam" id="PF04146">
    <property type="entry name" value="YTH"/>
    <property type="match status" value="1"/>
</dbReference>
<organism evidence="7 8">
    <name type="scientific">Kalanchoe fedtschenkoi</name>
    <name type="common">Lavender scallops</name>
    <name type="synonym">South American air plant</name>
    <dbReference type="NCBI Taxonomy" id="63787"/>
    <lineage>
        <taxon>Eukaryota</taxon>
        <taxon>Viridiplantae</taxon>
        <taxon>Streptophyta</taxon>
        <taxon>Embryophyta</taxon>
        <taxon>Tracheophyta</taxon>
        <taxon>Spermatophyta</taxon>
        <taxon>Magnoliopsida</taxon>
        <taxon>eudicotyledons</taxon>
        <taxon>Gunneridae</taxon>
        <taxon>Pentapetalae</taxon>
        <taxon>Saxifragales</taxon>
        <taxon>Crassulaceae</taxon>
        <taxon>Kalanchoe</taxon>
    </lineage>
</organism>
<evidence type="ECO:0000313" key="8">
    <source>
        <dbReference type="Proteomes" id="UP000594263"/>
    </source>
</evidence>
<accession>A0A7N0UNH8</accession>
<keyword evidence="3 4" id="KW-0694">RNA-binding</keyword>
<sequence length="650" mass="71192">MAPVAVPSADQTVELLGKMALETQNKASDGSEAVKKQSDQNCGSLYKGNVANGQVPSYERSTTPMPQDYIDPSLCYSVNGYPFFYGAYDGISPDGQDYLRYLNAEGVDVPAGVYGDNGSMMYHYGYGYTPFPYSPATSPGPTMDGQVYAPQQYQYPASYFPSPASNGATVTPDSNAAKHGDIKEVSADQKQKPLSLETANGGALKGNNGQVPAKSTQSNSVFNAEGSLENGRGHLSGGFPSSGHQDPRFGFDSSRLPLWSDGPVTSSVNSSVPNGSAMPRNQILRPQNHLMARPMSGTGANNGFMNRIFTNTVRSGYGYPSNGYDSRTNGRGWLSMDAKYRPRGRGNGFYGYGNENSNGLNELNRGPRNKIRNTKGFTPIASVAKDQNEPAIATICEEKDKLSGSPVMEQYNLADFPVDYADAKFFIIKSYSEDDVHKSIKYNVWASTPNGNKKLDAAYQQAKEKSDSCPVFLFFSVNASGQFVGLAEMASSVDFDKTLEYWQQDKWNGCFSLKWHIVKDLPNTLLKHIILENNENKPVTNSRDTQEVKLEQGLQMLKIFKDHSSRTSILDDFGFYEARQKAIQENKVRLQFQKQVWEGKNGDVKNQDGAKRENKVPHQLEAVPVVHGNGNVKTDENGSVAKTGDGPKVV</sequence>
<name>A0A7N0UNH8_KALFE</name>
<evidence type="ECO:0000313" key="7">
    <source>
        <dbReference type="EnsemblPlants" id="Kaladp0074s0060.1.v1.1"/>
    </source>
</evidence>
<evidence type="ECO:0000256" key="3">
    <source>
        <dbReference type="ARBA" id="ARBA00022884"/>
    </source>
</evidence>
<reference evidence="7" key="1">
    <citation type="submission" date="2021-01" db="UniProtKB">
        <authorList>
            <consortium name="EnsemblPlants"/>
        </authorList>
    </citation>
    <scope>IDENTIFICATION</scope>
</reference>
<keyword evidence="8" id="KW-1185">Reference proteome</keyword>
<dbReference type="Gene3D" id="3.10.590.10">
    <property type="entry name" value="ph1033 like domains"/>
    <property type="match status" value="1"/>
</dbReference>
<dbReference type="GO" id="GO:0003729">
    <property type="term" value="F:mRNA binding"/>
    <property type="evidence" value="ECO:0007669"/>
    <property type="project" value="UniProtKB-UniRule"/>
</dbReference>
<dbReference type="AlphaFoldDB" id="A0A7N0UNH8"/>
<comment type="function">
    <text evidence="4">Specifically recognizes and binds N6-methyladenosine (m6A)-containing RNAs, and regulates mRNA stability. M6A is a modification present at internal sites of mRNAs and some non-coding RNAs and plays a role in mRNA stability and processing.</text>
</comment>
<dbReference type="InterPro" id="IPR007275">
    <property type="entry name" value="YTH_domain"/>
</dbReference>
<evidence type="ECO:0000259" key="6">
    <source>
        <dbReference type="PROSITE" id="PS50882"/>
    </source>
</evidence>
<evidence type="ECO:0000256" key="4">
    <source>
        <dbReference type="RuleBase" id="RU369095"/>
    </source>
</evidence>
<comment type="subcellular location">
    <subcellularLocation>
        <location evidence="1">Cytoplasm</location>
    </subcellularLocation>
</comment>
<dbReference type="SMR" id="A0A7N0UNH8"/>
<evidence type="ECO:0000256" key="2">
    <source>
        <dbReference type="ARBA" id="ARBA00022490"/>
    </source>
</evidence>
<dbReference type="CDD" id="cd21134">
    <property type="entry name" value="YTH"/>
    <property type="match status" value="1"/>
</dbReference>
<feature type="domain" description="YTH" evidence="6">
    <location>
        <begin position="423"/>
        <end position="560"/>
    </location>
</feature>
<dbReference type="FunFam" id="3.10.590.10:FF:000001">
    <property type="entry name" value="YTH domain family 1, isoform CRA_a"/>
    <property type="match status" value="1"/>
</dbReference>
<proteinExistence type="inferred from homology"/>
<dbReference type="Proteomes" id="UP000594263">
    <property type="component" value="Unplaced"/>
</dbReference>
<dbReference type="Gramene" id="Kaladp0074s0060.1.v1.1">
    <property type="protein sequence ID" value="Kaladp0074s0060.1.v1.1"/>
    <property type="gene ID" value="Kaladp0074s0060.v1.1"/>
</dbReference>
<evidence type="ECO:0000256" key="5">
    <source>
        <dbReference type="SAM" id="MobiDB-lite"/>
    </source>
</evidence>